<dbReference type="AlphaFoldDB" id="A0A5J4Z0E1"/>
<gene>
    <name evidence="2" type="ORF">FVE85_1050</name>
</gene>
<keyword evidence="1" id="KW-0812">Transmembrane</keyword>
<accession>A0A5J4Z0E1</accession>
<dbReference type="EMBL" id="VRMN01000002">
    <property type="protein sequence ID" value="KAA8497321.1"/>
    <property type="molecule type" value="Genomic_DNA"/>
</dbReference>
<keyword evidence="3" id="KW-1185">Reference proteome</keyword>
<comment type="caution">
    <text evidence="2">The sequence shown here is derived from an EMBL/GenBank/DDBJ whole genome shotgun (WGS) entry which is preliminary data.</text>
</comment>
<sequence>MGKFRVKTNPYIEDWMDRRLNFGRHYFKWNLQSIAGITVALVVFPYILFRGITAEMEYKLKNDNGFARMPQHRYLGDGRGIGPDSWERKEKY</sequence>
<evidence type="ECO:0000313" key="3">
    <source>
        <dbReference type="Proteomes" id="UP000324585"/>
    </source>
</evidence>
<evidence type="ECO:0000256" key="1">
    <source>
        <dbReference type="SAM" id="Phobius"/>
    </source>
</evidence>
<name>A0A5J4Z0E1_PORPP</name>
<protein>
    <recommendedName>
        <fullName evidence="4">NADH dehydrogenase [ubiquinone] 1 beta subcomplex subunit 4</fullName>
    </recommendedName>
</protein>
<evidence type="ECO:0000313" key="2">
    <source>
        <dbReference type="EMBL" id="KAA8497321.1"/>
    </source>
</evidence>
<keyword evidence="1" id="KW-1133">Transmembrane helix</keyword>
<proteinExistence type="predicted"/>
<organism evidence="2 3">
    <name type="scientific">Porphyridium purpureum</name>
    <name type="common">Red alga</name>
    <name type="synonym">Porphyridium cruentum</name>
    <dbReference type="NCBI Taxonomy" id="35688"/>
    <lineage>
        <taxon>Eukaryota</taxon>
        <taxon>Rhodophyta</taxon>
        <taxon>Bangiophyceae</taxon>
        <taxon>Porphyridiales</taxon>
        <taxon>Porphyridiaceae</taxon>
        <taxon>Porphyridium</taxon>
    </lineage>
</organism>
<evidence type="ECO:0008006" key="4">
    <source>
        <dbReference type="Google" id="ProtNLM"/>
    </source>
</evidence>
<feature type="transmembrane region" description="Helical" evidence="1">
    <location>
        <begin position="29"/>
        <end position="49"/>
    </location>
</feature>
<reference evidence="3" key="1">
    <citation type="journal article" date="2019" name="Nat. Commun.">
        <title>Expansion of phycobilisome linker gene families in mesophilic red algae.</title>
        <authorList>
            <person name="Lee J."/>
            <person name="Kim D."/>
            <person name="Bhattacharya D."/>
            <person name="Yoon H.S."/>
        </authorList>
    </citation>
    <scope>NUCLEOTIDE SEQUENCE [LARGE SCALE GENOMIC DNA]</scope>
    <source>
        <strain evidence="3">CCMP 1328</strain>
    </source>
</reference>
<keyword evidence="1" id="KW-0472">Membrane</keyword>
<dbReference type="Proteomes" id="UP000324585">
    <property type="component" value="Unassembled WGS sequence"/>
</dbReference>